<gene>
    <name evidence="1" type="ORF">QAD02_015762</name>
</gene>
<comment type="caution">
    <text evidence="1">The sequence shown here is derived from an EMBL/GenBank/DDBJ whole genome shotgun (WGS) entry which is preliminary data.</text>
</comment>
<protein>
    <submittedName>
        <fullName evidence="1">Uncharacterized protein</fullName>
    </submittedName>
</protein>
<sequence length="1263" mass="140190">MARPKKKGAPKKKVVQDKDGQGEENNSFQNRRSSLRVNLSYTSNLSDSGNGSLKRTRHECDESASVKSSTRKNITVQATKKRKTRKDDVDQSLQTPSSATNVTVIEAPPVSTVIRNTVNTEDNPITIMKEKEQELNRSCRQLRNAIMSKTQALFDKENELAIKTSEVLATAHGSHSKATTEDDGSKTPTVRVDMGKNDQIVMSGDGKKKNPVQVNSMLRRTSPDKDPHVSSDINEENEDCNNSIVSTPKKPRLEASIRKSCHTTPRPDINIPVARLFTDDPNNSMSGVNAPPTLASQKIFATHHPVNNISGANEVSTNFNCSTSPILSQGARRSRFLRLSLKKKLTQPVDNIALRLSSSVANESFLKQFPLTCSSFKEKQVEKNDTGNTKVPTQNSNHPDNECRTICLEDDVNISKTIVISGDDEKTVEINSSNSKTVELQNSAAGSKMEMTGISSALPIISRSFQHVIRRSLNLDQIIPEKLSQSLSNTIQKQLSSNQNEDDLRDKVAGKHQREKRQSVSPKNVSRESRVDPLPTSLSVNTSLSQVKSQEQLGINRDSLDKSHPVVDDDDIDQVLERADTELIHPQDCDDIQHTTEESESLLTTKSRRSKTSSSNRKKSCTKVVSGPRESTSQTEKENSDDVISGPSTCSIRSSLKVNTSLDSVKKSSLTNRAMNLDRILTMVQESVSQDSLGNENRNSNSSTDQSSEDELENLSLSKRIKNLSAKKKEVMKKSLSRVSVNVVRLAENEIPGSTNMVKKALANDIDILANKKILQSKNDKSELDHTNKRKKSTSGSATKKSIRCENVSSTTESSVVENTPYPTSRSVLMKTMIKNSIAMNTLNPRNLVDFSDSDDSENQSQTNDSIHPALKMHRKGHSERGSPGQLLDTVLLGSSDESQPEPNQRVGCIIDETMDKSREGDLSNDNGITNKKGNGEKKSKNATVKRKLFPLRENSGLVSFSAEDIDEPQRILEVTEKVRPRKKRKITQQKTQKKKETTLNSPELVNDIEPNEDESQPKATAKPKKPRKIVRKKIVVKKVHNMTLLNDIMADGEPSRLSAGTSSAEFDLSKNRRKKKKKVPKKNNKIVIVITGLPKQDKDLVKSVIKALGSATLEFSVTPRTTHVVSSGIRTINLLKAIIRGCWLLSMEWVLRSLEENKWLDPNPYEMIHFSKAVQENRRDRQLFGKAYVPELFVTCGLIYVENGTTPPPPVLKDLIKIAGGRITEDFDLAQVVIGSEGLKENWVLDCITTGEMQSFDLYKQG</sequence>
<proteinExistence type="predicted"/>
<accession>A0ACC2P8Q5</accession>
<evidence type="ECO:0000313" key="2">
    <source>
        <dbReference type="Proteomes" id="UP001239111"/>
    </source>
</evidence>
<evidence type="ECO:0000313" key="1">
    <source>
        <dbReference type="EMBL" id="KAJ8679975.1"/>
    </source>
</evidence>
<dbReference type="Proteomes" id="UP001239111">
    <property type="component" value="Chromosome 2"/>
</dbReference>
<name>A0ACC2P8Q5_9HYME</name>
<dbReference type="EMBL" id="CM056742">
    <property type="protein sequence ID" value="KAJ8679975.1"/>
    <property type="molecule type" value="Genomic_DNA"/>
</dbReference>
<organism evidence="1 2">
    <name type="scientific">Eretmocerus hayati</name>
    <dbReference type="NCBI Taxonomy" id="131215"/>
    <lineage>
        <taxon>Eukaryota</taxon>
        <taxon>Metazoa</taxon>
        <taxon>Ecdysozoa</taxon>
        <taxon>Arthropoda</taxon>
        <taxon>Hexapoda</taxon>
        <taxon>Insecta</taxon>
        <taxon>Pterygota</taxon>
        <taxon>Neoptera</taxon>
        <taxon>Endopterygota</taxon>
        <taxon>Hymenoptera</taxon>
        <taxon>Apocrita</taxon>
        <taxon>Proctotrupomorpha</taxon>
        <taxon>Chalcidoidea</taxon>
        <taxon>Aphelinidae</taxon>
        <taxon>Aphelininae</taxon>
        <taxon>Eretmocerus</taxon>
    </lineage>
</organism>
<keyword evidence="2" id="KW-1185">Reference proteome</keyword>
<reference evidence="1" key="1">
    <citation type="submission" date="2023-04" db="EMBL/GenBank/DDBJ databases">
        <title>A chromosome-level genome assembly of the parasitoid wasp Eretmocerus hayati.</title>
        <authorList>
            <person name="Zhong Y."/>
            <person name="Liu S."/>
            <person name="Liu Y."/>
        </authorList>
    </citation>
    <scope>NUCLEOTIDE SEQUENCE</scope>
    <source>
        <strain evidence="1">ZJU_SS_LIU_2023</strain>
    </source>
</reference>